<dbReference type="Gene3D" id="3.40.50.150">
    <property type="entry name" value="Vaccinia Virus protein VP39"/>
    <property type="match status" value="1"/>
</dbReference>
<accession>A0A845QCV6</accession>
<dbReference type="InterPro" id="IPR029063">
    <property type="entry name" value="SAM-dependent_MTases_sf"/>
</dbReference>
<feature type="domain" description="Methyltransferase type 12" evidence="1">
    <location>
        <begin position="46"/>
        <end position="140"/>
    </location>
</feature>
<dbReference type="GO" id="GO:0032259">
    <property type="term" value="P:methylation"/>
    <property type="evidence" value="ECO:0007669"/>
    <property type="project" value="UniProtKB-KW"/>
</dbReference>
<comment type="caution">
    <text evidence="2">The sequence shown here is derived from an EMBL/GenBank/DDBJ whole genome shotgun (WGS) entry which is preliminary data.</text>
</comment>
<evidence type="ECO:0000259" key="1">
    <source>
        <dbReference type="Pfam" id="PF08242"/>
    </source>
</evidence>
<dbReference type="CDD" id="cd02440">
    <property type="entry name" value="AdoMet_MTases"/>
    <property type="match status" value="1"/>
</dbReference>
<evidence type="ECO:0000313" key="3">
    <source>
        <dbReference type="Proteomes" id="UP000470384"/>
    </source>
</evidence>
<dbReference type="InterPro" id="IPR013217">
    <property type="entry name" value="Methyltransf_12"/>
</dbReference>
<dbReference type="PANTHER" id="PTHR43464:SF58">
    <property type="entry name" value="BLR7975 PROTEIN"/>
    <property type="match status" value="1"/>
</dbReference>
<gene>
    <name evidence="2" type="ORF">GTQ45_12195</name>
</gene>
<dbReference type="EMBL" id="WXYQ01000009">
    <property type="protein sequence ID" value="NBG96495.1"/>
    <property type="molecule type" value="Genomic_DNA"/>
</dbReference>
<dbReference type="Pfam" id="PF08242">
    <property type="entry name" value="Methyltransf_12"/>
    <property type="match status" value="1"/>
</dbReference>
<protein>
    <submittedName>
        <fullName evidence="2">Methyltransferase domain-containing protein</fullName>
    </submittedName>
</protein>
<name>A0A845QCV6_9HYPH</name>
<dbReference type="GO" id="GO:0008168">
    <property type="term" value="F:methyltransferase activity"/>
    <property type="evidence" value="ECO:0007669"/>
    <property type="project" value="UniProtKB-KW"/>
</dbReference>
<keyword evidence="3" id="KW-1185">Reference proteome</keyword>
<proteinExistence type="predicted"/>
<evidence type="ECO:0000313" key="2">
    <source>
        <dbReference type="EMBL" id="NBG96495.1"/>
    </source>
</evidence>
<dbReference type="OrthoDB" id="213472at2"/>
<sequence length="223" mass="24153">MKMFDDPEAVARYQDGPRRFVPGLEALHRMSAILLAEHMAADGHLLVLGAGGGLELKAFADAHPGWRFTGIDPSAKMLELARQTLGPLAPRASLVEGYAQDAPEGPFDGAACLLTLHFLPREERIDTAAQIHKRLAPGAPFVVAHSSFPQAPDERTRWLSRYAAYAVASGVPADQAENARATVEAGISMLSPEEDADVLRQAGFRDVTPFYAAFSWRGWVAYA</sequence>
<dbReference type="SUPFAM" id="SSF53335">
    <property type="entry name" value="S-adenosyl-L-methionine-dependent methyltransferases"/>
    <property type="match status" value="1"/>
</dbReference>
<organism evidence="2 3">
    <name type="scientific">Pyruvatibacter mobilis</name>
    <dbReference type="NCBI Taxonomy" id="1712261"/>
    <lineage>
        <taxon>Bacteria</taxon>
        <taxon>Pseudomonadati</taxon>
        <taxon>Pseudomonadota</taxon>
        <taxon>Alphaproteobacteria</taxon>
        <taxon>Hyphomicrobiales</taxon>
        <taxon>Parvibaculaceae</taxon>
        <taxon>Pyruvatibacter</taxon>
    </lineage>
</organism>
<dbReference type="AlphaFoldDB" id="A0A845QCV6"/>
<keyword evidence="2" id="KW-0808">Transferase</keyword>
<keyword evidence="2" id="KW-0489">Methyltransferase</keyword>
<reference evidence="2 3" key="1">
    <citation type="journal article" date="2016" name="Int. J. Syst. Evol. Microbiol.">
        <title>Pyruvatibacter mobilis gen. nov., sp. nov., a marine bacterium from the culture broth of Picochlorum sp. 122.</title>
        <authorList>
            <person name="Wang G."/>
            <person name="Tang M."/>
            <person name="Wu H."/>
            <person name="Dai S."/>
            <person name="Li T."/>
            <person name="Chen C."/>
            <person name="He H."/>
            <person name="Fan J."/>
            <person name="Xiang W."/>
            <person name="Li X."/>
        </authorList>
    </citation>
    <scope>NUCLEOTIDE SEQUENCE [LARGE SCALE GENOMIC DNA]</scope>
    <source>
        <strain evidence="2 3">GYP-11</strain>
    </source>
</reference>
<dbReference type="PANTHER" id="PTHR43464">
    <property type="entry name" value="METHYLTRANSFERASE"/>
    <property type="match status" value="1"/>
</dbReference>
<dbReference type="Proteomes" id="UP000470384">
    <property type="component" value="Unassembled WGS sequence"/>
</dbReference>